<keyword evidence="8" id="KW-1185">Reference proteome</keyword>
<dbReference type="Pfam" id="PF21394">
    <property type="entry name" value="Beta-ketacyl_N"/>
    <property type="match status" value="1"/>
</dbReference>
<evidence type="ECO:0000256" key="3">
    <source>
        <dbReference type="ARBA" id="ARBA00022553"/>
    </source>
</evidence>
<dbReference type="Pfam" id="PF00698">
    <property type="entry name" value="Acyl_transf_1"/>
    <property type="match status" value="1"/>
</dbReference>
<feature type="domain" description="Carrier" evidence="5">
    <location>
        <begin position="1401"/>
        <end position="1476"/>
    </location>
</feature>
<dbReference type="SUPFAM" id="SSF53901">
    <property type="entry name" value="Thiolase-like"/>
    <property type="match status" value="1"/>
</dbReference>
<dbReference type="Gene3D" id="3.30.70.3290">
    <property type="match status" value="1"/>
</dbReference>
<dbReference type="Pfam" id="PF22621">
    <property type="entry name" value="CurL-like_PKS_C"/>
    <property type="match status" value="1"/>
</dbReference>
<dbReference type="InterPro" id="IPR014043">
    <property type="entry name" value="Acyl_transferase_dom"/>
</dbReference>
<dbReference type="SUPFAM" id="SSF47336">
    <property type="entry name" value="ACP-like"/>
    <property type="match status" value="1"/>
</dbReference>
<dbReference type="InterPro" id="IPR014030">
    <property type="entry name" value="Ketoacyl_synth_N"/>
</dbReference>
<dbReference type="Gene3D" id="3.40.50.720">
    <property type="entry name" value="NAD(P)-binding Rossmann-like Domain"/>
    <property type="match status" value="1"/>
</dbReference>
<keyword evidence="4" id="KW-0808">Transferase</keyword>
<dbReference type="Pfam" id="PF00550">
    <property type="entry name" value="PP-binding"/>
    <property type="match status" value="1"/>
</dbReference>
<dbReference type="SMART" id="SM00825">
    <property type="entry name" value="PKS_KS"/>
    <property type="match status" value="1"/>
</dbReference>
<dbReference type="InterPro" id="IPR036291">
    <property type="entry name" value="NAD(P)-bd_dom_sf"/>
</dbReference>
<proteinExistence type="predicted"/>
<feature type="domain" description="Ketosynthase family 3 (KS3)" evidence="6">
    <location>
        <begin position="9"/>
        <end position="433"/>
    </location>
</feature>
<dbReference type="PROSITE" id="PS00606">
    <property type="entry name" value="KS3_1"/>
    <property type="match status" value="1"/>
</dbReference>
<dbReference type="InterPro" id="IPR049490">
    <property type="entry name" value="C883_1060-like_KR_N"/>
</dbReference>
<dbReference type="GO" id="GO:0004312">
    <property type="term" value="F:fatty acid synthase activity"/>
    <property type="evidence" value="ECO:0007669"/>
    <property type="project" value="TreeGrafter"/>
</dbReference>
<evidence type="ECO:0000256" key="4">
    <source>
        <dbReference type="ARBA" id="ARBA00022679"/>
    </source>
</evidence>
<dbReference type="Pfam" id="PF00109">
    <property type="entry name" value="ketoacyl-synt"/>
    <property type="match status" value="1"/>
</dbReference>
<dbReference type="SUPFAM" id="SSF51735">
    <property type="entry name" value="NAD(P)-binding Rossmann-fold domains"/>
    <property type="match status" value="1"/>
</dbReference>
<dbReference type="InterPro" id="IPR018201">
    <property type="entry name" value="Ketoacyl_synth_AS"/>
</dbReference>
<dbReference type="InterPro" id="IPR016036">
    <property type="entry name" value="Malonyl_transacylase_ACP-bd"/>
</dbReference>
<accession>A0A1V9EG56</accession>
<dbReference type="CDD" id="cd08953">
    <property type="entry name" value="KR_2_SDR_x"/>
    <property type="match status" value="1"/>
</dbReference>
<dbReference type="InterPro" id="IPR057326">
    <property type="entry name" value="KR_dom"/>
</dbReference>
<dbReference type="InterPro" id="IPR001227">
    <property type="entry name" value="Ac_transferase_dom_sf"/>
</dbReference>
<evidence type="ECO:0000259" key="6">
    <source>
        <dbReference type="PROSITE" id="PS52004"/>
    </source>
</evidence>
<evidence type="ECO:0000313" key="8">
    <source>
        <dbReference type="Proteomes" id="UP000192276"/>
    </source>
</evidence>
<dbReference type="Gene3D" id="1.10.1200.10">
    <property type="entry name" value="ACP-like"/>
    <property type="match status" value="1"/>
</dbReference>
<dbReference type="GO" id="GO:0004315">
    <property type="term" value="F:3-oxoacyl-[acyl-carrier-protein] synthase activity"/>
    <property type="evidence" value="ECO:0007669"/>
    <property type="project" value="InterPro"/>
</dbReference>
<dbReference type="PROSITE" id="PS52004">
    <property type="entry name" value="KS3_2"/>
    <property type="match status" value="1"/>
</dbReference>
<dbReference type="OrthoDB" id="9778690at2"/>
<dbReference type="InterPro" id="IPR036736">
    <property type="entry name" value="ACP-like_sf"/>
</dbReference>
<dbReference type="EMBL" id="LWBP01000260">
    <property type="protein sequence ID" value="OQP45031.1"/>
    <property type="molecule type" value="Genomic_DNA"/>
</dbReference>
<dbReference type="SUPFAM" id="SSF52151">
    <property type="entry name" value="FabD/lysophospholipase-like"/>
    <property type="match status" value="1"/>
</dbReference>
<name>A0A1V9EG56_9BACT</name>
<dbReference type="PROSITE" id="PS50075">
    <property type="entry name" value="CARRIER"/>
    <property type="match status" value="1"/>
</dbReference>
<protein>
    <submittedName>
        <fullName evidence="7">Uncharacterized protein</fullName>
    </submittedName>
</protein>
<dbReference type="STRING" id="550983.A4R26_32440"/>
<evidence type="ECO:0000256" key="2">
    <source>
        <dbReference type="ARBA" id="ARBA00022450"/>
    </source>
</evidence>
<dbReference type="Gene3D" id="3.40.47.10">
    <property type="match status" value="1"/>
</dbReference>
<dbReference type="PANTHER" id="PTHR43775">
    <property type="entry name" value="FATTY ACID SYNTHASE"/>
    <property type="match status" value="1"/>
</dbReference>
<dbReference type="SMART" id="SM00822">
    <property type="entry name" value="PKS_KR"/>
    <property type="match status" value="1"/>
</dbReference>
<dbReference type="PANTHER" id="PTHR43775:SF51">
    <property type="entry name" value="INACTIVE PHENOLPHTHIOCEROL SYNTHESIS POLYKETIDE SYNTHASE TYPE I PKS1-RELATED"/>
    <property type="match status" value="1"/>
</dbReference>
<dbReference type="GO" id="GO:0006633">
    <property type="term" value="P:fatty acid biosynthetic process"/>
    <property type="evidence" value="ECO:0007669"/>
    <property type="project" value="InterPro"/>
</dbReference>
<dbReference type="GO" id="GO:0031177">
    <property type="term" value="F:phosphopantetheine binding"/>
    <property type="evidence" value="ECO:0007669"/>
    <property type="project" value="InterPro"/>
</dbReference>
<dbReference type="Gene3D" id="3.30.70.250">
    <property type="entry name" value="Malonyl-CoA ACP transacylase, ACP-binding"/>
    <property type="match status" value="1"/>
</dbReference>
<evidence type="ECO:0000259" key="5">
    <source>
        <dbReference type="PROSITE" id="PS50075"/>
    </source>
</evidence>
<dbReference type="InterPro" id="IPR016039">
    <property type="entry name" value="Thiolase-like"/>
</dbReference>
<gene>
    <name evidence="7" type="ORF">A4R26_32440</name>
</gene>
<comment type="cofactor">
    <cofactor evidence="1">
        <name>pantetheine 4'-phosphate</name>
        <dbReference type="ChEBI" id="CHEBI:47942"/>
    </cofactor>
</comment>
<dbReference type="RefSeq" id="WP_081171736.1">
    <property type="nucleotide sequence ID" value="NZ_LWBP01000260.1"/>
</dbReference>
<dbReference type="CDD" id="cd00833">
    <property type="entry name" value="PKS"/>
    <property type="match status" value="1"/>
</dbReference>
<dbReference type="InterPro" id="IPR020841">
    <property type="entry name" value="PKS_Beta-ketoAc_synthase_dom"/>
</dbReference>
<comment type="caution">
    <text evidence="7">The sequence shown here is derived from an EMBL/GenBank/DDBJ whole genome shotgun (WGS) entry which is preliminary data.</text>
</comment>
<dbReference type="FunFam" id="1.10.1200.10:FF:000005">
    <property type="entry name" value="Nonribosomal peptide synthetase 1"/>
    <property type="match status" value="1"/>
</dbReference>
<dbReference type="Gene3D" id="3.40.366.10">
    <property type="entry name" value="Malonyl-Coenzyme A Acyl Carrier Protein, domain 2"/>
    <property type="match status" value="1"/>
</dbReference>
<dbReference type="InterPro" id="IPR013968">
    <property type="entry name" value="PKS_KR"/>
</dbReference>
<dbReference type="InterPro" id="IPR020806">
    <property type="entry name" value="PKS_PP-bd"/>
</dbReference>
<reference evidence="8" key="1">
    <citation type="submission" date="2016-04" db="EMBL/GenBank/DDBJ databases">
        <authorList>
            <person name="Chen L."/>
            <person name="Zhuang W."/>
            <person name="Wang G."/>
        </authorList>
    </citation>
    <scope>NUCLEOTIDE SEQUENCE [LARGE SCALE GENOMIC DNA]</scope>
    <source>
        <strain evidence="8">208</strain>
    </source>
</reference>
<keyword evidence="3" id="KW-0597">Phosphoprotein</keyword>
<dbReference type="Pfam" id="PF02801">
    <property type="entry name" value="Ketoacyl-synt_C"/>
    <property type="match status" value="1"/>
</dbReference>
<dbReference type="SMART" id="SM00827">
    <property type="entry name" value="PKS_AT"/>
    <property type="match status" value="1"/>
</dbReference>
<dbReference type="SUPFAM" id="SSF55048">
    <property type="entry name" value="Probable ACP-binding domain of malonyl-CoA ACP transacylase"/>
    <property type="match status" value="1"/>
</dbReference>
<dbReference type="InterPro" id="IPR009081">
    <property type="entry name" value="PP-bd_ACP"/>
</dbReference>
<dbReference type="Pfam" id="PF08659">
    <property type="entry name" value="KR"/>
    <property type="match status" value="1"/>
</dbReference>
<organism evidence="7 8">
    <name type="scientific">Niastella populi</name>
    <dbReference type="NCBI Taxonomy" id="550983"/>
    <lineage>
        <taxon>Bacteria</taxon>
        <taxon>Pseudomonadati</taxon>
        <taxon>Bacteroidota</taxon>
        <taxon>Chitinophagia</taxon>
        <taxon>Chitinophagales</taxon>
        <taxon>Chitinophagaceae</taxon>
        <taxon>Niastella</taxon>
    </lineage>
</organism>
<dbReference type="InterPro" id="IPR014031">
    <property type="entry name" value="Ketoacyl_synth_C"/>
</dbReference>
<sequence length="1490" mass="165636">MKDNQQYTGLEIAIVGIGCRFPGAPDWRTFWQNLVNGVESVHFFADKELLHLGMDEQEIKQGDFVKAAAILKDKDAFDSAFFGYRPGEAELMNPVHRIFHECVWEALEDAGHFPDGKEVIGIFAGAGEDINWKVYSMLKNAGQEIDEFTLGQLNNKDYLSALLSYKLNLKGPAFTVNTACSTSLVAVNLACKSLLLGEVKMALAGGATVNTQKNKGYLYQEGMINSMDGHCRAFDQEASGCVGGEGAGVVVLKRLADAIKDGDHIYAIIKSTSVNNDGNQKVGFTAPGVEGQAECIKRALLLGRVKPESISYIEAHGTGTRLGDPIEIEALNIAFGRNQDHTCAIGSVKTNIGHLDTAAGIAGLIKTALSLYFKKIPASLHYKAPNPAIDFAGGPFYVNAKLQDWNRSGDHALRAGVSSFGIGGTNAHAILEEAPPAKETGEARTYKVLTLSAQTDGALLRYINKLKSFLQQHENVNLADMAFTFQQGRKHFGIRKSLVYRNKQELLELLQAENTKYQFTVSKEPGNKVVFMFPGQGTQYVNMCKDLYEQEPLFRETMDKGFAAFSLLTGEDLSAVIYPNENAQHNLINETRYTQPLLFLTGYSLAQLMLLLGITPKYLIGHSIGEYAAACIGGLFSFEDALKLVVKRSRLMNALPPGKMLSAALSEQEAKTWLSDDVSLAAVNGPQQVIFSGSEAAINELIVKLKKQYIPNIPLHTSHAFHSGMMEPVLESFLEEVKKITFHPLKYAVVSNLTGQLMRQEQVSDPLYWVRHLRETVQFSAGIECLMSLDKELLYIEAGAGHAMTGLLNQYTGNTTPLTFNMARAAKERMNDMQHLTGFWGMLWKHGVNINWNNYYKGQRRQRIPLPAYSFEPTRYVAEGDPFESGLLTADHSLQPVKKETLKNWLYYPGWKSTVCLPYEQPEARVYLLFSIGDLADMLRKELEKNNGRVIEVLPGAAFEKNRQGQYYLDPGDKTHFTKLVAELQKDETEITDILYMWTADALNNKFDLIYFSAVYIAQSFLEKNALQGKRMAVITNLLYKVTGNENCAYQQSLLQGFINVLAQEYQLSCRTLDINLEEAGVDTVTGLVNEINNIHVTDRIVALRHGQRWIPDYQQNTRDIQVQTSCIKEGGIYLITGGLGNIGYVLARYLAEKYRIKLVLTGRKRIEDQLGSEEWVNRLRSLQSLNKEVHYYSADVANRDAFINTINNVTEKLGPIQGIIHAAGNINRSFFELTEDITYENAMALFSAKVKGIENLFEVFSDHTPDFVWITSSLSAVLGGAGFSAYAAANLYMDHFITAKIKELPNWKCIGLSEIMFNEDVAQKELSGKRKGITPSELVTLFEWSIGLKNVPVILQTTESLPARIQKAYNVKRELAAGSGAPGIKVPKMVRAHLTNNYVAPETETEEKLTSIIQNFFGVENIGVTDNFFDLGGDSLKAMILLKKIKADFGVALSLDDFFESANIRDIAAEIDNKLWFSGNSESKFASII</sequence>
<dbReference type="InterPro" id="IPR050091">
    <property type="entry name" value="PKS_NRPS_Biosynth_Enz"/>
</dbReference>
<keyword evidence="2" id="KW-0596">Phosphopantetheine</keyword>
<dbReference type="Proteomes" id="UP000192276">
    <property type="component" value="Unassembled WGS sequence"/>
</dbReference>
<evidence type="ECO:0000256" key="1">
    <source>
        <dbReference type="ARBA" id="ARBA00001957"/>
    </source>
</evidence>
<dbReference type="InterPro" id="IPR016035">
    <property type="entry name" value="Acyl_Trfase/lysoPLipase"/>
</dbReference>
<evidence type="ECO:0000313" key="7">
    <source>
        <dbReference type="EMBL" id="OQP45031.1"/>
    </source>
</evidence>
<dbReference type="SMART" id="SM00823">
    <property type="entry name" value="PKS_PP"/>
    <property type="match status" value="1"/>
</dbReference>